<keyword evidence="1" id="KW-0521">NADP</keyword>
<organism evidence="3 4">
    <name type="scientific">Mycena chlorophos</name>
    <name type="common">Agaric fungus</name>
    <name type="synonym">Agaricus chlorophos</name>
    <dbReference type="NCBI Taxonomy" id="658473"/>
    <lineage>
        <taxon>Eukaryota</taxon>
        <taxon>Fungi</taxon>
        <taxon>Dikarya</taxon>
        <taxon>Basidiomycota</taxon>
        <taxon>Agaricomycotina</taxon>
        <taxon>Agaricomycetes</taxon>
        <taxon>Agaricomycetidae</taxon>
        <taxon>Agaricales</taxon>
        <taxon>Marasmiineae</taxon>
        <taxon>Mycenaceae</taxon>
        <taxon>Mycena</taxon>
    </lineage>
</organism>
<dbReference type="AlphaFoldDB" id="A0A8H6S2M9"/>
<dbReference type="InterPro" id="IPR036291">
    <property type="entry name" value="NAD(P)-bd_dom_sf"/>
</dbReference>
<dbReference type="PANTHER" id="PTHR43157:SF31">
    <property type="entry name" value="PHOSPHATIDYLINOSITOL-GLYCAN BIOSYNTHESIS CLASS F PROTEIN"/>
    <property type="match status" value="1"/>
</dbReference>
<dbReference type="PANTHER" id="PTHR43157">
    <property type="entry name" value="PHOSPHATIDYLINOSITOL-GLYCAN BIOSYNTHESIS CLASS F PROTEIN-RELATED"/>
    <property type="match status" value="1"/>
</dbReference>
<protein>
    <submittedName>
        <fullName evidence="3">Retinol dehydrogenase 13</fullName>
    </submittedName>
</protein>
<name>A0A8H6S2M9_MYCCL</name>
<reference evidence="3" key="1">
    <citation type="submission" date="2020-05" db="EMBL/GenBank/DDBJ databases">
        <title>Mycena genomes resolve the evolution of fungal bioluminescence.</title>
        <authorList>
            <person name="Tsai I.J."/>
        </authorList>
    </citation>
    <scope>NUCLEOTIDE SEQUENCE</scope>
    <source>
        <strain evidence="3">110903Hualien_Pintung</strain>
    </source>
</reference>
<dbReference type="OrthoDB" id="191139at2759"/>
<keyword evidence="2" id="KW-0560">Oxidoreductase</keyword>
<dbReference type="InterPro" id="IPR002347">
    <property type="entry name" value="SDR_fam"/>
</dbReference>
<evidence type="ECO:0000313" key="3">
    <source>
        <dbReference type="EMBL" id="KAF7290921.1"/>
    </source>
</evidence>
<dbReference type="InterPro" id="IPR020904">
    <property type="entry name" value="Sc_DH/Rdtase_CS"/>
</dbReference>
<evidence type="ECO:0000256" key="2">
    <source>
        <dbReference type="ARBA" id="ARBA00023002"/>
    </source>
</evidence>
<dbReference type="Gene3D" id="3.40.50.720">
    <property type="entry name" value="NAD(P)-binding Rossmann-like Domain"/>
    <property type="match status" value="1"/>
</dbReference>
<comment type="caution">
    <text evidence="3">The sequence shown here is derived from an EMBL/GenBank/DDBJ whole genome shotgun (WGS) entry which is preliminary data.</text>
</comment>
<sequence length="321" mass="34961">MFDLIRVSLFGASNTGGVPFDPAKDISSLAGKIILVTGGAGGIGREAVLEFLRHKPTRLYILDLPQPDDGEAMLAGIREAVPDAPVRFIPVNLASFESIAKGAAQFNEAEDRLDICLCNAGVMPVKPTTTPEGFETTFGINYLGHALLVRLLEKKLLQAAALPDADVRLVFVCSEGHVMVPKGGIAFDELKTSCAKLQYFYRYGQSKLAINLFMRELSSKHPQIRVVAVHPGRISTGIATELLKYSAIVRVTQPLTKYMTVPPALGARNSLWACTSPATKSGKYYEPVGVPDHESKLSRDPELCRKLREWTDEALKDYASA</sequence>
<gene>
    <name evidence="3" type="ORF">HMN09_01270600</name>
</gene>
<proteinExistence type="predicted"/>
<dbReference type="PRINTS" id="PR00081">
    <property type="entry name" value="GDHRDH"/>
</dbReference>
<accession>A0A8H6S2M9</accession>
<dbReference type="GO" id="GO:0016491">
    <property type="term" value="F:oxidoreductase activity"/>
    <property type="evidence" value="ECO:0007669"/>
    <property type="project" value="UniProtKB-KW"/>
</dbReference>
<evidence type="ECO:0000256" key="1">
    <source>
        <dbReference type="ARBA" id="ARBA00022857"/>
    </source>
</evidence>
<evidence type="ECO:0000313" key="4">
    <source>
        <dbReference type="Proteomes" id="UP000613580"/>
    </source>
</evidence>
<keyword evidence="4" id="KW-1185">Reference proteome</keyword>
<dbReference type="EMBL" id="JACAZE010000025">
    <property type="protein sequence ID" value="KAF7290921.1"/>
    <property type="molecule type" value="Genomic_DNA"/>
</dbReference>
<dbReference type="PROSITE" id="PS00061">
    <property type="entry name" value="ADH_SHORT"/>
    <property type="match status" value="1"/>
</dbReference>
<dbReference type="Pfam" id="PF00106">
    <property type="entry name" value="adh_short"/>
    <property type="match status" value="1"/>
</dbReference>
<dbReference type="SUPFAM" id="SSF51735">
    <property type="entry name" value="NAD(P)-binding Rossmann-fold domains"/>
    <property type="match status" value="1"/>
</dbReference>
<dbReference type="Proteomes" id="UP000613580">
    <property type="component" value="Unassembled WGS sequence"/>
</dbReference>